<dbReference type="PANTHER" id="PTHR11792:SF23">
    <property type="entry name" value="PHOSRESTIN-1"/>
    <property type="match status" value="1"/>
</dbReference>
<proteinExistence type="inferred from homology"/>
<dbReference type="FunFam" id="2.60.40.840:FF:000002">
    <property type="entry name" value="Arrestin 3"/>
    <property type="match status" value="1"/>
</dbReference>
<dbReference type="GO" id="GO:0005737">
    <property type="term" value="C:cytoplasm"/>
    <property type="evidence" value="ECO:0007669"/>
    <property type="project" value="TreeGrafter"/>
</dbReference>
<dbReference type="InterPro" id="IPR014753">
    <property type="entry name" value="Arrestin_N"/>
</dbReference>
<gene>
    <name evidence="5" type="ORF">APZ42_024667</name>
</gene>
<dbReference type="Pfam" id="PF02752">
    <property type="entry name" value="Arrestin_C"/>
    <property type="match status" value="1"/>
</dbReference>
<dbReference type="PRINTS" id="PR00309">
    <property type="entry name" value="ARRESTIN"/>
</dbReference>
<evidence type="ECO:0000313" key="4">
    <source>
        <dbReference type="EMBL" id="JAL54675.1"/>
    </source>
</evidence>
<evidence type="ECO:0000313" key="5">
    <source>
        <dbReference type="EMBL" id="KZS10778.1"/>
    </source>
</evidence>
<dbReference type="FunFam" id="2.60.40.640:FF:000020">
    <property type="entry name" value="Arrestin, Arr2"/>
    <property type="match status" value="1"/>
</dbReference>
<evidence type="ECO:0000256" key="2">
    <source>
        <dbReference type="ARBA" id="ARBA00022606"/>
    </source>
</evidence>
<evidence type="ECO:0000259" key="3">
    <source>
        <dbReference type="SMART" id="SM01017"/>
    </source>
</evidence>
<dbReference type="InterPro" id="IPR011022">
    <property type="entry name" value="Arrestin_C-like"/>
</dbReference>
<dbReference type="GO" id="GO:0045494">
    <property type="term" value="P:photoreceptor cell maintenance"/>
    <property type="evidence" value="ECO:0007669"/>
    <property type="project" value="UniProtKB-ARBA"/>
</dbReference>
<dbReference type="GO" id="GO:0007165">
    <property type="term" value="P:signal transduction"/>
    <property type="evidence" value="ECO:0007669"/>
    <property type="project" value="InterPro"/>
</dbReference>
<sequence length="395" mass="43716">MVASVKVFKKTSPNAKLTVYLGKRDFVDHQDHVDPIEGVVVADPDYLKGRKVFCQVIVTIRYGREQDEVMGLKFVKELVLINEQVVPPRRSQDKKLCPLQDRLLKKLGANAYAFTFTLPTTAPASIVLQEGGRAGDTAPPVGVEYDFLTFVGENENDRSHKRSSVSMAIRKVQYAPLTPSSKQPSTMVSKGFTFSSGKLNLQLTLDRELFYHGEQIRFNVNVKNESKKTVKGILVAVVQNVEITLINGHYNKRVASLETREGCPITPGTSMSKTFALTPMLNGQKEVRGIALDGHLKDDEVNLASSTMIAECNEATGFVVSYVARVKLDLGSMGGELVADVPFKLMHPAPGSAMYQGKGKLTKTDSQQGRYESNYAREDDDENIVFEDFARLRST</sequence>
<evidence type="ECO:0000256" key="1">
    <source>
        <dbReference type="ARBA" id="ARBA00005298"/>
    </source>
</evidence>
<dbReference type="Proteomes" id="UP000076858">
    <property type="component" value="Unassembled WGS sequence"/>
</dbReference>
<feature type="domain" description="Arrestin C-terminal-like" evidence="3">
    <location>
        <begin position="195"/>
        <end position="350"/>
    </location>
</feature>
<reference evidence="4" key="1">
    <citation type="submission" date="2015-10" db="EMBL/GenBank/DDBJ databases">
        <title>EvidentialGene: Evidence-directed Construction of Complete mRNA Transcriptomes without Genomes.</title>
        <authorList>
            <person name="Gilbert D.G."/>
        </authorList>
    </citation>
    <scope>NUCLEOTIDE SEQUENCE</scope>
</reference>
<keyword evidence="2" id="KW-0716">Sensory transduction</keyword>
<keyword evidence="6" id="KW-1185">Reference proteome</keyword>
<dbReference type="InterPro" id="IPR014756">
    <property type="entry name" value="Ig_E-set"/>
</dbReference>
<dbReference type="AlphaFoldDB" id="A0A0N8CB51"/>
<dbReference type="PANTHER" id="PTHR11792">
    <property type="entry name" value="ARRESTIN"/>
    <property type="match status" value="1"/>
</dbReference>
<comment type="similarity">
    <text evidence="1">Belongs to the arrestin family.</text>
</comment>
<dbReference type="GO" id="GO:0001664">
    <property type="term" value="F:G protein-coupled receptor binding"/>
    <property type="evidence" value="ECO:0007669"/>
    <property type="project" value="TreeGrafter"/>
</dbReference>
<organism evidence="4">
    <name type="scientific">Daphnia magna</name>
    <dbReference type="NCBI Taxonomy" id="35525"/>
    <lineage>
        <taxon>Eukaryota</taxon>
        <taxon>Metazoa</taxon>
        <taxon>Ecdysozoa</taxon>
        <taxon>Arthropoda</taxon>
        <taxon>Crustacea</taxon>
        <taxon>Branchiopoda</taxon>
        <taxon>Diplostraca</taxon>
        <taxon>Cladocera</taxon>
        <taxon>Anomopoda</taxon>
        <taxon>Daphniidae</taxon>
        <taxon>Daphnia</taxon>
    </lineage>
</organism>
<accession>A0A0N8CB51</accession>
<protein>
    <submittedName>
        <fullName evidence="5">Beta-arrestin-1</fullName>
    </submittedName>
    <submittedName>
        <fullName evidence="4">Phosrestin i arrestin b arrestin</fullName>
    </submittedName>
</protein>
<name>A0A0N8CB51_9CRUS</name>
<reference evidence="5 6" key="2">
    <citation type="submission" date="2016-03" db="EMBL/GenBank/DDBJ databases">
        <title>EvidentialGene: Evidence-directed Construction of Genes on Genomes.</title>
        <authorList>
            <person name="Gilbert D.G."/>
            <person name="Choi J.-H."/>
            <person name="Mockaitis K."/>
            <person name="Colbourne J."/>
            <person name="Pfrender M."/>
        </authorList>
    </citation>
    <scope>NUCLEOTIDE SEQUENCE [LARGE SCALE GENOMIC DNA]</scope>
    <source>
        <strain evidence="5 6">Xinb3</strain>
        <tissue evidence="5">Complete organism</tissue>
    </source>
</reference>
<dbReference type="Pfam" id="PF00339">
    <property type="entry name" value="Arrestin_N"/>
    <property type="match status" value="1"/>
</dbReference>
<dbReference type="GO" id="GO:0016060">
    <property type="term" value="P:negative regulation of phospholipase C-activating phototransduction signaling pathway"/>
    <property type="evidence" value="ECO:0007669"/>
    <property type="project" value="UniProtKB-ARBA"/>
</dbReference>
<dbReference type="SMART" id="SM01017">
    <property type="entry name" value="Arrestin_C"/>
    <property type="match status" value="1"/>
</dbReference>
<dbReference type="Gene3D" id="2.60.40.640">
    <property type="match status" value="1"/>
</dbReference>
<dbReference type="InterPro" id="IPR014752">
    <property type="entry name" value="Arrestin-like_C"/>
</dbReference>
<dbReference type="Gene3D" id="2.60.40.840">
    <property type="match status" value="1"/>
</dbReference>
<dbReference type="SUPFAM" id="SSF81296">
    <property type="entry name" value="E set domains"/>
    <property type="match status" value="2"/>
</dbReference>
<dbReference type="OrthoDB" id="298939at2759"/>
<dbReference type="EMBL" id="LRGB01001725">
    <property type="protein sequence ID" value="KZS10778.1"/>
    <property type="molecule type" value="Genomic_DNA"/>
</dbReference>
<dbReference type="InterPro" id="IPR011021">
    <property type="entry name" value="Arrestin-like_N"/>
</dbReference>
<dbReference type="STRING" id="35525.A0A0N8CB51"/>
<dbReference type="GO" id="GO:0002031">
    <property type="term" value="P:G protein-coupled receptor internalization"/>
    <property type="evidence" value="ECO:0007669"/>
    <property type="project" value="TreeGrafter"/>
</dbReference>
<evidence type="ECO:0000313" key="6">
    <source>
        <dbReference type="Proteomes" id="UP000076858"/>
    </source>
</evidence>
<dbReference type="InterPro" id="IPR000698">
    <property type="entry name" value="Arrestin"/>
</dbReference>
<dbReference type="GO" id="GO:0007608">
    <property type="term" value="P:sensory perception of smell"/>
    <property type="evidence" value="ECO:0007669"/>
    <property type="project" value="UniProtKB-ARBA"/>
</dbReference>
<dbReference type="EMBL" id="GDIQ01097051">
    <property type="protein sequence ID" value="JAL54675.1"/>
    <property type="molecule type" value="Transcribed_RNA"/>
</dbReference>